<evidence type="ECO:0000313" key="1">
    <source>
        <dbReference type="EMBL" id="KAK6985227.1"/>
    </source>
</evidence>
<sequence>MSLLVNGTLAARVARTEEPATRISASFVQLHFPPSQHSSTHFPCVLTLQTTEHDPLSVLVSCDVSADLDFDVVLGLNWKAYSHELLLRSGYSVPVNFDPWSLLPSVPILCSPASAALPDRGGALLSHSPVFNETVVETPDKPVYCLPSSVSVPGCSRAPVISANISRNYDPTFLSEPSTSNGFTSMTSRHPGLLQVLDGHDLLNAMLVSPDSLCNLFLLNNEERFMHLLRSHGIPTTNLSSPRLLYLDVVY</sequence>
<proteinExistence type="predicted"/>
<name>A0AAV9ZLY4_9AGAR</name>
<comment type="caution">
    <text evidence="1">The sequence shown here is derived from an EMBL/GenBank/DDBJ whole genome shotgun (WGS) entry which is preliminary data.</text>
</comment>
<dbReference type="EMBL" id="JAWWNJ010000132">
    <property type="protein sequence ID" value="KAK6985227.1"/>
    <property type="molecule type" value="Genomic_DNA"/>
</dbReference>
<keyword evidence="2" id="KW-1185">Reference proteome</keyword>
<accession>A0AAV9ZLY4</accession>
<organism evidence="1 2">
    <name type="scientific">Favolaschia claudopus</name>
    <dbReference type="NCBI Taxonomy" id="2862362"/>
    <lineage>
        <taxon>Eukaryota</taxon>
        <taxon>Fungi</taxon>
        <taxon>Dikarya</taxon>
        <taxon>Basidiomycota</taxon>
        <taxon>Agaricomycotina</taxon>
        <taxon>Agaricomycetes</taxon>
        <taxon>Agaricomycetidae</taxon>
        <taxon>Agaricales</taxon>
        <taxon>Marasmiineae</taxon>
        <taxon>Mycenaceae</taxon>
        <taxon>Favolaschia</taxon>
    </lineage>
</organism>
<protein>
    <submittedName>
        <fullName evidence="1">Uncharacterized protein</fullName>
    </submittedName>
</protein>
<evidence type="ECO:0000313" key="2">
    <source>
        <dbReference type="Proteomes" id="UP001362999"/>
    </source>
</evidence>
<gene>
    <name evidence="1" type="ORF">R3P38DRAFT_3230904</name>
</gene>
<dbReference type="Proteomes" id="UP001362999">
    <property type="component" value="Unassembled WGS sequence"/>
</dbReference>
<dbReference type="AlphaFoldDB" id="A0AAV9ZLY4"/>
<reference evidence="1 2" key="1">
    <citation type="journal article" date="2024" name="J Genomics">
        <title>Draft genome sequencing and assembly of Favolaschia claudopus CIRM-BRFM 2984 isolated from oak limbs.</title>
        <authorList>
            <person name="Navarro D."/>
            <person name="Drula E."/>
            <person name="Chaduli D."/>
            <person name="Cazenave R."/>
            <person name="Ahrendt S."/>
            <person name="Wang J."/>
            <person name="Lipzen A."/>
            <person name="Daum C."/>
            <person name="Barry K."/>
            <person name="Grigoriev I.V."/>
            <person name="Favel A."/>
            <person name="Rosso M.N."/>
            <person name="Martin F."/>
        </authorList>
    </citation>
    <scope>NUCLEOTIDE SEQUENCE [LARGE SCALE GENOMIC DNA]</scope>
    <source>
        <strain evidence="1 2">CIRM-BRFM 2984</strain>
    </source>
</reference>